<accession>A0A517ZJP6</accession>
<feature type="domain" description="Cyclic nucleotide-binding" evidence="3">
    <location>
        <begin position="100"/>
        <end position="161"/>
    </location>
</feature>
<dbReference type="KEGG" id="sdyn:Mal52_11790"/>
<dbReference type="Gene3D" id="3.30.1330.30">
    <property type="match status" value="1"/>
</dbReference>
<dbReference type="EMBL" id="CP036276">
    <property type="protein sequence ID" value="QDU42712.1"/>
    <property type="molecule type" value="Genomic_DNA"/>
</dbReference>
<dbReference type="InterPro" id="IPR000595">
    <property type="entry name" value="cNMP-bd_dom"/>
</dbReference>
<dbReference type="SMART" id="SM00967">
    <property type="entry name" value="SpoU_sub_bind"/>
    <property type="match status" value="1"/>
</dbReference>
<dbReference type="Pfam" id="PF08032">
    <property type="entry name" value="SpoU_sub_bind"/>
    <property type="match status" value="1"/>
</dbReference>
<protein>
    <submittedName>
        <fullName evidence="4">23S rRNA (Guanosine-2'-O-)-methyltransferase RlmB</fullName>
        <ecNumber evidence="4">2.1.1.185</ecNumber>
    </submittedName>
</protein>
<dbReference type="GO" id="GO:0003723">
    <property type="term" value="F:RNA binding"/>
    <property type="evidence" value="ECO:0007669"/>
    <property type="project" value="InterPro"/>
</dbReference>
<dbReference type="GO" id="GO:0008173">
    <property type="term" value="F:RNA methyltransferase activity"/>
    <property type="evidence" value="ECO:0007669"/>
    <property type="project" value="InterPro"/>
</dbReference>
<dbReference type="AlphaFoldDB" id="A0A517ZJP6"/>
<keyword evidence="2 4" id="KW-0808">Transferase</keyword>
<organism evidence="4 5">
    <name type="scientific">Symmachiella dynata</name>
    <dbReference type="NCBI Taxonomy" id="2527995"/>
    <lineage>
        <taxon>Bacteria</taxon>
        <taxon>Pseudomonadati</taxon>
        <taxon>Planctomycetota</taxon>
        <taxon>Planctomycetia</taxon>
        <taxon>Planctomycetales</taxon>
        <taxon>Planctomycetaceae</taxon>
        <taxon>Symmachiella</taxon>
    </lineage>
</organism>
<dbReference type="InterPro" id="IPR029064">
    <property type="entry name" value="Ribosomal_eL30-like_sf"/>
</dbReference>
<dbReference type="InterPro" id="IPR029026">
    <property type="entry name" value="tRNA_m1G_MTases_N"/>
</dbReference>
<keyword evidence="5" id="KW-1185">Reference proteome</keyword>
<dbReference type="InterPro" id="IPR013123">
    <property type="entry name" value="SpoU_subst-bd"/>
</dbReference>
<evidence type="ECO:0000256" key="2">
    <source>
        <dbReference type="ARBA" id="ARBA00022679"/>
    </source>
</evidence>
<proteinExistence type="predicted"/>
<evidence type="ECO:0000259" key="3">
    <source>
        <dbReference type="PROSITE" id="PS50042"/>
    </source>
</evidence>
<dbReference type="Proteomes" id="UP000319383">
    <property type="component" value="Chromosome"/>
</dbReference>
<dbReference type="CDD" id="cd18103">
    <property type="entry name" value="SpoU-like_RlmB"/>
    <property type="match status" value="1"/>
</dbReference>
<dbReference type="GO" id="GO:0006396">
    <property type="term" value="P:RNA processing"/>
    <property type="evidence" value="ECO:0007669"/>
    <property type="project" value="InterPro"/>
</dbReference>
<dbReference type="RefSeq" id="WP_197534678.1">
    <property type="nucleotide sequence ID" value="NZ_CP036276.1"/>
</dbReference>
<evidence type="ECO:0000313" key="5">
    <source>
        <dbReference type="Proteomes" id="UP000319383"/>
    </source>
</evidence>
<dbReference type="Pfam" id="PF00588">
    <property type="entry name" value="SpoU_methylase"/>
    <property type="match status" value="1"/>
</dbReference>
<name>A0A517ZJP6_9PLAN</name>
<evidence type="ECO:0000256" key="1">
    <source>
        <dbReference type="ARBA" id="ARBA00022603"/>
    </source>
</evidence>
<dbReference type="Gene3D" id="3.40.1280.10">
    <property type="match status" value="1"/>
</dbReference>
<dbReference type="PROSITE" id="PS50042">
    <property type="entry name" value="CNMP_BINDING_3"/>
    <property type="match status" value="1"/>
</dbReference>
<dbReference type="SUPFAM" id="SSF55315">
    <property type="entry name" value="L30e-like"/>
    <property type="match status" value="1"/>
</dbReference>
<dbReference type="InterPro" id="IPR029028">
    <property type="entry name" value="Alpha/beta_knot_MTases"/>
</dbReference>
<dbReference type="PANTHER" id="PTHR46429">
    <property type="entry name" value="23S RRNA (GUANOSINE-2'-O-)-METHYLTRANSFERASE RLMB"/>
    <property type="match status" value="1"/>
</dbReference>
<dbReference type="GO" id="GO:0032259">
    <property type="term" value="P:methylation"/>
    <property type="evidence" value="ECO:0007669"/>
    <property type="project" value="UniProtKB-KW"/>
</dbReference>
<dbReference type="InterPro" id="IPR004441">
    <property type="entry name" value="rRNA_MeTrfase_TrmH"/>
</dbReference>
<dbReference type="InterPro" id="IPR001537">
    <property type="entry name" value="SpoU_MeTrfase"/>
</dbReference>
<dbReference type="EC" id="2.1.1.185" evidence="4"/>
<dbReference type="SUPFAM" id="SSF75217">
    <property type="entry name" value="alpha/beta knot"/>
    <property type="match status" value="1"/>
</dbReference>
<dbReference type="NCBIfam" id="TIGR00186">
    <property type="entry name" value="rRNA_methyl_3"/>
    <property type="match status" value="1"/>
</dbReference>
<dbReference type="GO" id="GO:0005829">
    <property type="term" value="C:cytosol"/>
    <property type="evidence" value="ECO:0007669"/>
    <property type="project" value="TreeGrafter"/>
</dbReference>
<dbReference type="PANTHER" id="PTHR46429:SF1">
    <property type="entry name" value="23S RRNA (GUANOSINE-2'-O-)-METHYLTRANSFERASE RLMB"/>
    <property type="match status" value="1"/>
</dbReference>
<sequence>MAAAKKRRDALLGNHQRCWLWGRHLVRQTLEANRWPIHEIHLADRLGEEELSRLQSLADRHHVPVIVETATRLTQLAKTKDHQGYLAKMGIFPYKAAEEVLQNPAKNPLYLILDAMQDAYNFGAVIRSAEVFGASAIVVGKHRQATVNSLVARSSVGAVNRVPIVQSADVATMIQLLQTQGILVYGASEKAVEPIFKHDLSGPIGLVIGNEGTGISSEVQAVCDGFVRIPLQGEIGSLNAAVAAGIVLYEATRQR</sequence>
<keyword evidence="1 4" id="KW-0489">Methyltransferase</keyword>
<reference evidence="4 5" key="1">
    <citation type="submission" date="2019-02" db="EMBL/GenBank/DDBJ databases">
        <title>Deep-cultivation of Planctomycetes and their phenomic and genomic characterization uncovers novel biology.</title>
        <authorList>
            <person name="Wiegand S."/>
            <person name="Jogler M."/>
            <person name="Boedeker C."/>
            <person name="Pinto D."/>
            <person name="Vollmers J."/>
            <person name="Rivas-Marin E."/>
            <person name="Kohn T."/>
            <person name="Peeters S.H."/>
            <person name="Heuer A."/>
            <person name="Rast P."/>
            <person name="Oberbeckmann S."/>
            <person name="Bunk B."/>
            <person name="Jeske O."/>
            <person name="Meyerdierks A."/>
            <person name="Storesund J.E."/>
            <person name="Kallscheuer N."/>
            <person name="Luecker S."/>
            <person name="Lage O.M."/>
            <person name="Pohl T."/>
            <person name="Merkel B.J."/>
            <person name="Hornburger P."/>
            <person name="Mueller R.-W."/>
            <person name="Bruemmer F."/>
            <person name="Labrenz M."/>
            <person name="Spormann A.M."/>
            <person name="Op den Camp H."/>
            <person name="Overmann J."/>
            <person name="Amann R."/>
            <person name="Jetten M.S.M."/>
            <person name="Mascher T."/>
            <person name="Medema M.H."/>
            <person name="Devos D.P."/>
            <person name="Kaster A.-K."/>
            <person name="Ovreas L."/>
            <person name="Rohde M."/>
            <person name="Galperin M.Y."/>
            <person name="Jogler C."/>
        </authorList>
    </citation>
    <scope>NUCLEOTIDE SEQUENCE [LARGE SCALE GENOMIC DNA]</scope>
    <source>
        <strain evidence="4 5">Mal52</strain>
    </source>
</reference>
<evidence type="ECO:0000313" key="4">
    <source>
        <dbReference type="EMBL" id="QDU42712.1"/>
    </source>
</evidence>
<gene>
    <name evidence="4" type="primary">rlmB_1</name>
    <name evidence="4" type="ORF">Mal52_11790</name>
</gene>